<gene>
    <name evidence="6" type="ORF">DN051_43110</name>
</gene>
<keyword evidence="2" id="KW-0805">Transcription regulation</keyword>
<evidence type="ECO:0000256" key="2">
    <source>
        <dbReference type="ARBA" id="ARBA00023015"/>
    </source>
</evidence>
<dbReference type="InterPro" id="IPR036388">
    <property type="entry name" value="WH-like_DNA-bd_sf"/>
</dbReference>
<name>A0A2Z4JE84_9ACTN</name>
<dbReference type="PANTHER" id="PTHR30346:SF0">
    <property type="entry name" value="HCA OPERON TRANSCRIPTIONAL ACTIVATOR HCAR"/>
    <property type="match status" value="1"/>
</dbReference>
<dbReference type="InterPro" id="IPR036390">
    <property type="entry name" value="WH_DNA-bd_sf"/>
</dbReference>
<organism evidence="6 7">
    <name type="scientific">Streptomyces cadmiisoli</name>
    <dbReference type="NCBI Taxonomy" id="2184053"/>
    <lineage>
        <taxon>Bacteria</taxon>
        <taxon>Bacillati</taxon>
        <taxon>Actinomycetota</taxon>
        <taxon>Actinomycetes</taxon>
        <taxon>Kitasatosporales</taxon>
        <taxon>Streptomycetaceae</taxon>
        <taxon>Streptomyces</taxon>
        <taxon>Streptomyces aurantiacus group</taxon>
    </lineage>
</organism>
<protein>
    <submittedName>
        <fullName evidence="6">LysR family transcriptional regulator</fullName>
    </submittedName>
</protein>
<dbReference type="GO" id="GO:0003677">
    <property type="term" value="F:DNA binding"/>
    <property type="evidence" value="ECO:0007669"/>
    <property type="project" value="UniProtKB-KW"/>
</dbReference>
<dbReference type="SUPFAM" id="SSF53850">
    <property type="entry name" value="Periplasmic binding protein-like II"/>
    <property type="match status" value="1"/>
</dbReference>
<dbReference type="Gene3D" id="1.10.10.10">
    <property type="entry name" value="Winged helix-like DNA-binding domain superfamily/Winged helix DNA-binding domain"/>
    <property type="match status" value="1"/>
</dbReference>
<feature type="domain" description="HTH lysR-type" evidence="5">
    <location>
        <begin position="1"/>
        <end position="58"/>
    </location>
</feature>
<dbReference type="PROSITE" id="PS50931">
    <property type="entry name" value="HTH_LYSR"/>
    <property type="match status" value="1"/>
</dbReference>
<dbReference type="AlphaFoldDB" id="A0A2Z4JE84"/>
<dbReference type="GO" id="GO:0032993">
    <property type="term" value="C:protein-DNA complex"/>
    <property type="evidence" value="ECO:0007669"/>
    <property type="project" value="TreeGrafter"/>
</dbReference>
<evidence type="ECO:0000313" key="7">
    <source>
        <dbReference type="Proteomes" id="UP000249616"/>
    </source>
</evidence>
<evidence type="ECO:0000256" key="3">
    <source>
        <dbReference type="ARBA" id="ARBA00023125"/>
    </source>
</evidence>
<dbReference type="RefSeq" id="WP_112443179.1">
    <property type="nucleotide sequence ID" value="NZ_CP030074.1"/>
</dbReference>
<dbReference type="FunFam" id="1.10.10.10:FF:000001">
    <property type="entry name" value="LysR family transcriptional regulator"/>
    <property type="match status" value="1"/>
</dbReference>
<keyword evidence="7" id="KW-1185">Reference proteome</keyword>
<reference evidence="7" key="1">
    <citation type="submission" date="2018-06" db="EMBL/GenBank/DDBJ databases">
        <authorList>
            <person name="Li K."/>
        </authorList>
    </citation>
    <scope>NUCLEOTIDE SEQUENCE [LARGE SCALE GENOMIC DNA]</scope>
    <source>
        <strain evidence="7">ZFG47</strain>
        <plasmid evidence="7">unnamed1</plasmid>
    </source>
</reference>
<geneLocation type="plasmid" evidence="6 7">
    <name>unnamed1</name>
</geneLocation>
<dbReference type="GO" id="GO:0003700">
    <property type="term" value="F:DNA-binding transcription factor activity"/>
    <property type="evidence" value="ECO:0007669"/>
    <property type="project" value="InterPro"/>
</dbReference>
<dbReference type="EMBL" id="CP030074">
    <property type="protein sequence ID" value="AWW43361.1"/>
    <property type="molecule type" value="Genomic_DNA"/>
</dbReference>
<dbReference type="PANTHER" id="PTHR30346">
    <property type="entry name" value="TRANSCRIPTIONAL DUAL REGULATOR HCAR-RELATED"/>
    <property type="match status" value="1"/>
</dbReference>
<dbReference type="Proteomes" id="UP000249616">
    <property type="component" value="Plasmid unnamed1"/>
</dbReference>
<dbReference type="Pfam" id="PF03466">
    <property type="entry name" value="LysR_substrate"/>
    <property type="match status" value="1"/>
</dbReference>
<evidence type="ECO:0000313" key="6">
    <source>
        <dbReference type="EMBL" id="AWW43361.1"/>
    </source>
</evidence>
<dbReference type="SUPFAM" id="SSF46785">
    <property type="entry name" value="Winged helix' DNA-binding domain"/>
    <property type="match status" value="1"/>
</dbReference>
<evidence type="ECO:0000256" key="4">
    <source>
        <dbReference type="ARBA" id="ARBA00023163"/>
    </source>
</evidence>
<keyword evidence="6" id="KW-0614">Plasmid</keyword>
<dbReference type="InterPro" id="IPR005119">
    <property type="entry name" value="LysR_subst-bd"/>
</dbReference>
<keyword evidence="3" id="KW-0238">DNA-binding</keyword>
<accession>A0A2Z4JE84</accession>
<comment type="similarity">
    <text evidence="1">Belongs to the LysR transcriptional regulatory family.</text>
</comment>
<dbReference type="Pfam" id="PF00126">
    <property type="entry name" value="HTH_1"/>
    <property type="match status" value="1"/>
</dbReference>
<evidence type="ECO:0000256" key="1">
    <source>
        <dbReference type="ARBA" id="ARBA00009437"/>
    </source>
</evidence>
<sequence>MDIRELRYAVTLAEELHFGRAARRHYISAQPFGRHIQRLEREVGVALFARTSRRVTLTAAGERFIGQARSILAAIDALPAAGSPQDVREPALTIGVLGFGLGELWPRFVQLLRDRLPACAFVYRDLDFVDQYDAVRENRVDAGIVHYTGPVEGLAFERVLSSPRVAVVPARSEFADAEYLSAADLGGRQRVPVVSARPGSAAWAGRWGVAPSGAPPVRTPAALPDAVAATGRFSVHAAAAARFYPHPDVRFVPMDGAPCEIAVATRAADRRPVTETVRQSARLLPALGGPRPTAEGDLAFVKPSM</sequence>
<dbReference type="InterPro" id="IPR000847">
    <property type="entry name" value="LysR_HTH_N"/>
</dbReference>
<evidence type="ECO:0000259" key="5">
    <source>
        <dbReference type="PROSITE" id="PS50931"/>
    </source>
</evidence>
<dbReference type="Gene3D" id="3.40.190.10">
    <property type="entry name" value="Periplasmic binding protein-like II"/>
    <property type="match status" value="2"/>
</dbReference>
<dbReference type="KEGG" id="scad:DN051_43110"/>
<proteinExistence type="inferred from homology"/>
<keyword evidence="4" id="KW-0804">Transcription</keyword>